<gene>
    <name evidence="2" type="ORF">HSEST_0676</name>
</gene>
<sequence length="133" mass="14830">MALDTVGSYMAYLCPVCAEPQADAEHLANHMAFTALIRGTDHEEWLDEHTPNWGEDDDEALAARLRDIDAVEETDHPIDEVDTGDRGHANRQNPGIDRRAVGDGETLDDEARAILEDARELTRRMDESDGETE</sequence>
<dbReference type="InterPro" id="IPR043833">
    <property type="entry name" value="DUF5810"/>
</dbReference>
<evidence type="ECO:0000313" key="2">
    <source>
        <dbReference type="EMBL" id="QSG14221.1"/>
    </source>
</evidence>
<dbReference type="AlphaFoldDB" id="A0A897NPR0"/>
<keyword evidence="3" id="KW-1185">Reference proteome</keyword>
<dbReference type="Proteomes" id="UP000663292">
    <property type="component" value="Chromosome"/>
</dbReference>
<accession>A0A897NPR0</accession>
<feature type="region of interest" description="Disordered" evidence="1">
    <location>
        <begin position="70"/>
        <end position="108"/>
    </location>
</feature>
<dbReference type="EMBL" id="CP064791">
    <property type="protein sequence ID" value="QSG14221.1"/>
    <property type="molecule type" value="Genomic_DNA"/>
</dbReference>
<proteinExistence type="predicted"/>
<organism evidence="2 3">
    <name type="scientific">Halapricum desulfuricans</name>
    <dbReference type="NCBI Taxonomy" id="2841257"/>
    <lineage>
        <taxon>Archaea</taxon>
        <taxon>Methanobacteriati</taxon>
        <taxon>Methanobacteriota</taxon>
        <taxon>Stenosarchaea group</taxon>
        <taxon>Halobacteria</taxon>
        <taxon>Halobacteriales</taxon>
        <taxon>Haloarculaceae</taxon>
        <taxon>Halapricum</taxon>
    </lineage>
</organism>
<evidence type="ECO:0000313" key="3">
    <source>
        <dbReference type="Proteomes" id="UP000663292"/>
    </source>
</evidence>
<reference evidence="2 3" key="1">
    <citation type="submission" date="2020-11" db="EMBL/GenBank/DDBJ databases">
        <title>Carbohydrate-dependent, anaerobic sulfur respiration: A novel catabolism in halophilic archaea.</title>
        <authorList>
            <person name="Sorokin D.Y."/>
            <person name="Messina E."/>
            <person name="Smedile F."/>
            <person name="La Cono V."/>
            <person name="Hallsworth J.E."/>
            <person name="Yakimov M.M."/>
        </authorList>
    </citation>
    <scope>NUCLEOTIDE SEQUENCE [LARGE SCALE GENOMIC DNA]</scope>
    <source>
        <strain evidence="2 3">HSR-Est</strain>
    </source>
</reference>
<protein>
    <submittedName>
        <fullName evidence="2">Uncharacterized protein</fullName>
    </submittedName>
</protein>
<dbReference type="Pfam" id="PF19126">
    <property type="entry name" value="DUF5810"/>
    <property type="match status" value="1"/>
</dbReference>
<evidence type="ECO:0000256" key="1">
    <source>
        <dbReference type="SAM" id="MobiDB-lite"/>
    </source>
</evidence>
<feature type="compositionally biased region" description="Basic and acidic residues" evidence="1">
    <location>
        <begin position="70"/>
        <end position="88"/>
    </location>
</feature>
<name>A0A897NPR0_9EURY</name>